<dbReference type="InterPro" id="IPR025048">
    <property type="entry name" value="DUF3987"/>
</dbReference>
<organism evidence="2 3">
    <name type="scientific">Pseudomonas luteola</name>
    <dbReference type="NCBI Taxonomy" id="47886"/>
    <lineage>
        <taxon>Bacteria</taxon>
        <taxon>Pseudomonadati</taxon>
        <taxon>Pseudomonadota</taxon>
        <taxon>Gammaproteobacteria</taxon>
        <taxon>Pseudomonadales</taxon>
        <taxon>Pseudomonadaceae</taxon>
        <taxon>Pseudomonas</taxon>
    </lineage>
</organism>
<evidence type="ECO:0000256" key="1">
    <source>
        <dbReference type="SAM" id="Coils"/>
    </source>
</evidence>
<dbReference type="Proteomes" id="UP000626180">
    <property type="component" value="Unassembled WGS sequence"/>
</dbReference>
<feature type="coiled-coil region" evidence="1">
    <location>
        <begin position="162"/>
        <end position="189"/>
    </location>
</feature>
<dbReference type="Pfam" id="PF13148">
    <property type="entry name" value="DUF3987"/>
    <property type="match status" value="1"/>
</dbReference>
<evidence type="ECO:0000313" key="3">
    <source>
        <dbReference type="Proteomes" id="UP000626180"/>
    </source>
</evidence>
<proteinExistence type="predicted"/>
<name>A0ABS0FN90_PSELU</name>
<comment type="caution">
    <text evidence="2">The sequence shown here is derived from an EMBL/GenBank/DDBJ whole genome shotgun (WGS) entry which is preliminary data.</text>
</comment>
<keyword evidence="1" id="KW-0175">Coiled coil</keyword>
<dbReference type="RefSeq" id="WP_083603100.1">
    <property type="nucleotide sequence ID" value="NZ_FQYS01000005.1"/>
</dbReference>
<accession>A0ABS0FN90</accession>
<gene>
    <name evidence="2" type="ORF">IRZ65_14095</name>
</gene>
<reference evidence="2 3" key="1">
    <citation type="submission" date="2020-10" db="EMBL/GenBank/DDBJ databases">
        <title>Genome sequences of Pseudomonas isolates.</title>
        <authorList>
            <person name="Wessels L."/>
            <person name="Reich F."/>
            <person name="Hammerl J."/>
        </authorList>
    </citation>
    <scope>NUCLEOTIDE SEQUENCE [LARGE SCALE GENOMIC DNA]</scope>
    <source>
        <strain evidence="2 3">20-MO00624-0</strain>
    </source>
</reference>
<dbReference type="EMBL" id="JADMCD010000007">
    <property type="protein sequence ID" value="MBF8641815.1"/>
    <property type="molecule type" value="Genomic_DNA"/>
</dbReference>
<evidence type="ECO:0000313" key="2">
    <source>
        <dbReference type="EMBL" id="MBF8641815.1"/>
    </source>
</evidence>
<protein>
    <submittedName>
        <fullName evidence="2">DUF3987 domain-containing protein</fullName>
    </submittedName>
</protein>
<sequence length="532" mass="59181">MSKLQQRSDALTESVCPINNSSSLFQQNLKDSIGIEVPAFLAELPEALAVQWLSPTIKPSPLPSGLPPTQPFSDDLLPRPLREFVRDIADRQQCPPDFVAITLIVAVSAIIGRKFSIKPKQRDSWEVIPNQWGVIVGRPSAMKSPAMKAALAPLASLEAKERAKHEEALTEHKARSELLEMQRKAAKNNAQKKVTEGNESAAVELLSRFSNDIPRPVRRRYVVNDATVEKLGELLNQNPNGLLLARDELAGWIALIQSEEGAGDRAFYLECFDGNGSFVYDRIGRGTVDIRSCCLSLIGGIQPSKIAPLVRSAVNGVGDDGLVQRLQLCVWPDDIETWEWRDRHPNITAQERVETVLAELDSLPDKPRQTLHFTIDAQELFKEWMIEHQNQIRNDDLHPALAAHLTKMPQTIAGLALLFELVQGGREAVGVEAIARALDWADYLKSHAGRLYGAAINAPLMGARLIYDRKNKLPQPFTPREIRQKGWAGLDSIDAINEALAILAEHNLVIPYQVTFEKGGRPSFRFVWQRGV</sequence>
<keyword evidence="3" id="KW-1185">Reference proteome</keyword>